<gene>
    <name evidence="7" type="ORF">PgNI_03569</name>
</gene>
<feature type="compositionally biased region" description="Basic and acidic residues" evidence="3">
    <location>
        <begin position="553"/>
        <end position="563"/>
    </location>
</feature>
<dbReference type="InterPro" id="IPR016130">
    <property type="entry name" value="Tyr_Pase_AS"/>
</dbReference>
<reference evidence="7" key="1">
    <citation type="journal article" date="2019" name="Mol. Biol. Evol.">
        <title>Blast fungal genomes show frequent chromosomal changes, gene gains and losses, and effector gene turnover.</title>
        <authorList>
            <person name="Gomez Luciano L.B."/>
            <person name="Jason Tsai I."/>
            <person name="Chuma I."/>
            <person name="Tosa Y."/>
            <person name="Chen Y.H."/>
            <person name="Li J.Y."/>
            <person name="Li M.Y."/>
            <person name="Jade Lu M.Y."/>
            <person name="Nakayashiki H."/>
            <person name="Li W.H."/>
        </authorList>
    </citation>
    <scope>NUCLEOTIDE SEQUENCE</scope>
    <source>
        <strain evidence="7">NI907</strain>
    </source>
</reference>
<dbReference type="RefSeq" id="XP_030985741.1">
    <property type="nucleotide sequence ID" value="XM_031123623.1"/>
</dbReference>
<accession>A0A6P8BF87</accession>
<dbReference type="InterPro" id="IPR051281">
    <property type="entry name" value="Dual-spec_lipid-protein_phosph"/>
</dbReference>
<evidence type="ECO:0000259" key="5">
    <source>
        <dbReference type="PROSITE" id="PS51181"/>
    </source>
</evidence>
<sequence>MASILRQIVAGPRARHEETGLDLCYVTSNIIATSGPSQTYPQRAYRNPLDRLVAFLDKQHGDNWAIWEFRGEGTGYPDEAVYGRIRHYPWPDHHPPPFRLVPMIMASMRAWLAGEDLHGTGAAPGGKKGKEAVVKNGSDGTVDADADVENGRVVVVHCKAGKGRSGSMACSFLISERGWTPEAALARFTERRMRPKFGAGVSIPSQLRWISYVDRWTKTGKKYVDRRFEIVEIHAWGLRSGVKMSVEVFADEGRRIEVLHTFTRDERVIVEGETPKSGGVSEVIPDLTKMAAAEAISTTGDTADYEEVVGDSSTPKIKNAATDSDVTGGVKSSKPKGPKDSLIRRLSKRPDKSPARSETATTMGAENEASTSAASLPAEVSGGSKPASAAKQPSLLTASNTPSQLSLSQGSTSSPAEKEPGGMAVIFKPREPILVSNGDVNISLERRNRAPASMGLTMVTAVAHVWFNVFFEGNGPEQDGKSDDSGVFEIEWDKMDGIKGSSRKGVRGLDRIAVVWRCVDGEDDAAEKPQSKGVEIVEPAVGEEVPQMPAADWKGHNREDPSASKHLGLRAADPDSENVSKASSIKSAAMGGEDKDDKEDSDLFSGVKASGPAGEDLDNDKVVAADDAAKTEAKKNDITGRKPDQAKPDDGLADATAQKGFIVD</sequence>
<dbReference type="GO" id="GO:0005886">
    <property type="term" value="C:plasma membrane"/>
    <property type="evidence" value="ECO:0007669"/>
    <property type="project" value="TreeGrafter"/>
</dbReference>
<dbReference type="Gene3D" id="3.90.190.10">
    <property type="entry name" value="Protein tyrosine phosphatase superfamily"/>
    <property type="match status" value="1"/>
</dbReference>
<dbReference type="GO" id="GO:0005634">
    <property type="term" value="C:nucleus"/>
    <property type="evidence" value="ECO:0007669"/>
    <property type="project" value="TreeGrafter"/>
</dbReference>
<dbReference type="Proteomes" id="UP000515153">
    <property type="component" value="Unplaced"/>
</dbReference>
<dbReference type="SUPFAM" id="SSF52799">
    <property type="entry name" value="(Phosphotyrosine protein) phosphatases II"/>
    <property type="match status" value="1"/>
</dbReference>
<dbReference type="GO" id="GO:0005829">
    <property type="term" value="C:cytosol"/>
    <property type="evidence" value="ECO:0007669"/>
    <property type="project" value="TreeGrafter"/>
</dbReference>
<dbReference type="InterPro" id="IPR029021">
    <property type="entry name" value="Prot-tyrosine_phosphatase-like"/>
</dbReference>
<evidence type="ECO:0000313" key="7">
    <source>
        <dbReference type="RefSeq" id="XP_030985741.1"/>
    </source>
</evidence>
<dbReference type="GO" id="GO:0051896">
    <property type="term" value="P:regulation of phosphatidylinositol 3-kinase/protein kinase B signal transduction"/>
    <property type="evidence" value="ECO:0007669"/>
    <property type="project" value="TreeGrafter"/>
</dbReference>
<keyword evidence="2" id="KW-0378">Hydrolase</keyword>
<dbReference type="GO" id="GO:0046856">
    <property type="term" value="P:phosphatidylinositol dephosphorylation"/>
    <property type="evidence" value="ECO:0007669"/>
    <property type="project" value="TreeGrafter"/>
</dbReference>
<dbReference type="GO" id="GO:0004725">
    <property type="term" value="F:protein tyrosine phosphatase activity"/>
    <property type="evidence" value="ECO:0007669"/>
    <property type="project" value="TreeGrafter"/>
</dbReference>
<dbReference type="PROSITE" id="PS00383">
    <property type="entry name" value="TYR_PHOSPHATASE_1"/>
    <property type="match status" value="1"/>
</dbReference>
<dbReference type="CDD" id="cd14497">
    <property type="entry name" value="PTP_PTEN-like"/>
    <property type="match status" value="1"/>
</dbReference>
<feature type="compositionally biased region" description="Basic and acidic residues" evidence="3">
    <location>
        <begin position="619"/>
        <end position="650"/>
    </location>
</feature>
<evidence type="ECO:0000256" key="3">
    <source>
        <dbReference type="SAM" id="MobiDB-lite"/>
    </source>
</evidence>
<evidence type="ECO:0000256" key="1">
    <source>
        <dbReference type="ARBA" id="ARBA00013015"/>
    </source>
</evidence>
<feature type="domain" description="Tyrosine specific protein phosphatases" evidence="4">
    <location>
        <begin position="149"/>
        <end position="192"/>
    </location>
</feature>
<reference evidence="7" key="3">
    <citation type="submission" date="2025-08" db="UniProtKB">
        <authorList>
            <consortium name="RefSeq"/>
        </authorList>
    </citation>
    <scope>IDENTIFICATION</scope>
    <source>
        <strain evidence="7">NI907</strain>
    </source>
</reference>
<organism evidence="6 7">
    <name type="scientific">Pyricularia grisea</name>
    <name type="common">Crabgrass-specific blast fungus</name>
    <name type="synonym">Magnaporthe grisea</name>
    <dbReference type="NCBI Taxonomy" id="148305"/>
    <lineage>
        <taxon>Eukaryota</taxon>
        <taxon>Fungi</taxon>
        <taxon>Dikarya</taxon>
        <taxon>Ascomycota</taxon>
        <taxon>Pezizomycotina</taxon>
        <taxon>Sordariomycetes</taxon>
        <taxon>Sordariomycetidae</taxon>
        <taxon>Magnaporthales</taxon>
        <taxon>Pyriculariaceae</taxon>
        <taxon>Pyricularia</taxon>
    </lineage>
</organism>
<feature type="domain" description="Phosphatase tensin-type" evidence="5">
    <location>
        <begin position="12"/>
        <end position="220"/>
    </location>
</feature>
<dbReference type="PANTHER" id="PTHR12305:SF81">
    <property type="entry name" value="PHOSPHATIDYLINOSITOL 3,4,5-TRISPHOSPHATE 3-PHOSPHATASE AND DUAL-SPECIFICITY PROTEIN PHOSPHATASE PTEN"/>
    <property type="match status" value="1"/>
</dbReference>
<dbReference type="EC" id="3.1.3.67" evidence="1"/>
<feature type="compositionally biased region" description="Polar residues" evidence="3">
    <location>
        <begin position="311"/>
        <end position="325"/>
    </location>
</feature>
<feature type="compositionally biased region" description="Polar residues" evidence="3">
    <location>
        <begin position="577"/>
        <end position="586"/>
    </location>
</feature>
<dbReference type="PROSITE" id="PS51181">
    <property type="entry name" value="PPASE_TENSIN"/>
    <property type="match status" value="1"/>
</dbReference>
<dbReference type="GO" id="GO:0042995">
    <property type="term" value="C:cell projection"/>
    <property type="evidence" value="ECO:0007669"/>
    <property type="project" value="TreeGrafter"/>
</dbReference>
<dbReference type="GO" id="GO:0043491">
    <property type="term" value="P:phosphatidylinositol 3-kinase/protein kinase B signal transduction"/>
    <property type="evidence" value="ECO:0007669"/>
    <property type="project" value="TreeGrafter"/>
</dbReference>
<evidence type="ECO:0000259" key="4">
    <source>
        <dbReference type="PROSITE" id="PS50056"/>
    </source>
</evidence>
<reference evidence="7" key="2">
    <citation type="submission" date="2019-10" db="EMBL/GenBank/DDBJ databases">
        <authorList>
            <consortium name="NCBI Genome Project"/>
        </authorList>
    </citation>
    <scope>NUCLEOTIDE SEQUENCE</scope>
    <source>
        <strain evidence="7">NI907</strain>
    </source>
</reference>
<dbReference type="PANTHER" id="PTHR12305">
    <property type="entry name" value="PHOSPHATASE WITH HOMOLOGY TO TENSIN"/>
    <property type="match status" value="1"/>
</dbReference>
<dbReference type="InterPro" id="IPR029023">
    <property type="entry name" value="Tensin_phosphatase"/>
</dbReference>
<feature type="compositionally biased region" description="Low complexity" evidence="3">
    <location>
        <begin position="401"/>
        <end position="415"/>
    </location>
</feature>
<evidence type="ECO:0000256" key="2">
    <source>
        <dbReference type="ARBA" id="ARBA00022801"/>
    </source>
</evidence>
<feature type="compositionally biased region" description="Basic and acidic residues" evidence="3">
    <location>
        <begin position="337"/>
        <end position="355"/>
    </location>
</feature>
<feature type="region of interest" description="Disordered" evidence="3">
    <location>
        <begin position="523"/>
        <end position="664"/>
    </location>
</feature>
<dbReference type="AlphaFoldDB" id="A0A6P8BF87"/>
<dbReference type="GO" id="GO:0016314">
    <property type="term" value="F:phosphatidylinositol-3,4,5-trisphosphate 3-phosphatase activity"/>
    <property type="evidence" value="ECO:0007669"/>
    <property type="project" value="UniProtKB-EC"/>
</dbReference>
<protein>
    <recommendedName>
        <fullName evidence="1">phosphatidylinositol-3,4,5-trisphosphate 3-phosphatase</fullName>
        <ecNumber evidence="1">3.1.3.67</ecNumber>
    </recommendedName>
</protein>
<dbReference type="GeneID" id="41958532"/>
<keyword evidence="6" id="KW-1185">Reference proteome</keyword>
<evidence type="ECO:0000313" key="6">
    <source>
        <dbReference type="Proteomes" id="UP000515153"/>
    </source>
</evidence>
<dbReference type="KEGG" id="pgri:PgNI_03569"/>
<feature type="region of interest" description="Disordered" evidence="3">
    <location>
        <begin position="306"/>
        <end position="421"/>
    </location>
</feature>
<feature type="compositionally biased region" description="Polar residues" evidence="3">
    <location>
        <begin position="356"/>
        <end position="374"/>
    </location>
</feature>
<proteinExistence type="predicted"/>
<name>A0A6P8BF87_PYRGI</name>
<dbReference type="InterPro" id="IPR000387">
    <property type="entry name" value="Tyr_Pase_dom"/>
</dbReference>
<dbReference type="PROSITE" id="PS50056">
    <property type="entry name" value="TYR_PHOSPHATASE_2"/>
    <property type="match status" value="1"/>
</dbReference>